<dbReference type="Gene3D" id="2.70.170.10">
    <property type="entry name" value="Neurotransmitter-gated ion-channel ligand-binding domain"/>
    <property type="match status" value="1"/>
</dbReference>
<accession>A0AAE1QSJ5</accession>
<dbReference type="InterPro" id="IPR050861">
    <property type="entry name" value="Dihydroxyacetone_Kinase"/>
</dbReference>
<dbReference type="PANTHER" id="PTHR28629">
    <property type="entry name" value="TRIOKINASE/FMN CYCLASE"/>
    <property type="match status" value="1"/>
</dbReference>
<dbReference type="SUPFAM" id="SSF82549">
    <property type="entry name" value="DAK1/DegV-like"/>
    <property type="match status" value="1"/>
</dbReference>
<dbReference type="Pfam" id="PF02733">
    <property type="entry name" value="Dak1"/>
    <property type="match status" value="1"/>
</dbReference>
<dbReference type="Gene3D" id="3.40.50.10440">
    <property type="entry name" value="Dihydroxyacetone kinase, domain 1"/>
    <property type="match status" value="1"/>
</dbReference>
<evidence type="ECO:0000259" key="2">
    <source>
        <dbReference type="PROSITE" id="PS51481"/>
    </source>
</evidence>
<evidence type="ECO:0000313" key="3">
    <source>
        <dbReference type="EMBL" id="KAK4337337.1"/>
    </source>
</evidence>
<dbReference type="InterPro" id="IPR001611">
    <property type="entry name" value="Leu-rich_rpt"/>
</dbReference>
<dbReference type="PROSITE" id="PS51450">
    <property type="entry name" value="LRR"/>
    <property type="match status" value="1"/>
</dbReference>
<dbReference type="GO" id="GO:0005230">
    <property type="term" value="F:extracellular ligand-gated monoatomic ion channel activity"/>
    <property type="evidence" value="ECO:0007669"/>
    <property type="project" value="InterPro"/>
</dbReference>
<proteinExistence type="predicted"/>
<feature type="transmembrane region" description="Helical" evidence="1">
    <location>
        <begin position="440"/>
        <end position="461"/>
    </location>
</feature>
<gene>
    <name evidence="3" type="ORF">RND71_043508</name>
</gene>
<keyword evidence="1" id="KW-0812">Transmembrane</keyword>
<dbReference type="InterPro" id="IPR032675">
    <property type="entry name" value="LRR_dom_sf"/>
</dbReference>
<dbReference type="GO" id="GO:0019563">
    <property type="term" value="P:glycerol catabolic process"/>
    <property type="evidence" value="ECO:0007669"/>
    <property type="project" value="TreeGrafter"/>
</dbReference>
<dbReference type="SUPFAM" id="SSF52058">
    <property type="entry name" value="L domain-like"/>
    <property type="match status" value="1"/>
</dbReference>
<dbReference type="AlphaFoldDB" id="A0AAE1QSJ5"/>
<evidence type="ECO:0000313" key="4">
    <source>
        <dbReference type="Proteomes" id="UP001291623"/>
    </source>
</evidence>
<keyword evidence="1" id="KW-0472">Membrane</keyword>
<dbReference type="GO" id="GO:0016020">
    <property type="term" value="C:membrane"/>
    <property type="evidence" value="ECO:0007669"/>
    <property type="project" value="InterPro"/>
</dbReference>
<dbReference type="PANTHER" id="PTHR28629:SF4">
    <property type="entry name" value="TRIOKINASE_FMN CYCLASE"/>
    <property type="match status" value="1"/>
</dbReference>
<keyword evidence="4" id="KW-1185">Reference proteome</keyword>
<evidence type="ECO:0000256" key="1">
    <source>
        <dbReference type="SAM" id="Phobius"/>
    </source>
</evidence>
<dbReference type="GO" id="GO:0004371">
    <property type="term" value="F:glycerone kinase activity"/>
    <property type="evidence" value="ECO:0007669"/>
    <property type="project" value="InterPro"/>
</dbReference>
<dbReference type="Pfam" id="PF13855">
    <property type="entry name" value="LRR_8"/>
    <property type="match status" value="1"/>
</dbReference>
<dbReference type="InterPro" id="IPR004006">
    <property type="entry name" value="DhaK_dom"/>
</dbReference>
<dbReference type="InterPro" id="IPR036734">
    <property type="entry name" value="Neur_chan_lig-bd_sf"/>
</dbReference>
<keyword evidence="1" id="KW-1133">Transmembrane helix</keyword>
<comment type="caution">
    <text evidence="3">The sequence shown here is derived from an EMBL/GenBank/DDBJ whole genome shotgun (WGS) entry which is preliminary data.</text>
</comment>
<dbReference type="EMBL" id="JAVYJV010000037">
    <property type="protein sequence ID" value="KAK4337337.1"/>
    <property type="molecule type" value="Genomic_DNA"/>
</dbReference>
<dbReference type="PROSITE" id="PS51481">
    <property type="entry name" value="DHAK"/>
    <property type="match status" value="1"/>
</dbReference>
<dbReference type="SUPFAM" id="SSF63712">
    <property type="entry name" value="Nicotinic receptor ligand binding domain-like"/>
    <property type="match status" value="1"/>
</dbReference>
<protein>
    <recommendedName>
        <fullName evidence="2">DhaK domain-containing protein</fullName>
    </recommendedName>
</protein>
<organism evidence="3 4">
    <name type="scientific">Anisodus tanguticus</name>
    <dbReference type="NCBI Taxonomy" id="243964"/>
    <lineage>
        <taxon>Eukaryota</taxon>
        <taxon>Viridiplantae</taxon>
        <taxon>Streptophyta</taxon>
        <taxon>Embryophyta</taxon>
        <taxon>Tracheophyta</taxon>
        <taxon>Spermatophyta</taxon>
        <taxon>Magnoliopsida</taxon>
        <taxon>eudicotyledons</taxon>
        <taxon>Gunneridae</taxon>
        <taxon>Pentapetalae</taxon>
        <taxon>asterids</taxon>
        <taxon>lamiids</taxon>
        <taxon>Solanales</taxon>
        <taxon>Solanaceae</taxon>
        <taxon>Solanoideae</taxon>
        <taxon>Hyoscyameae</taxon>
        <taxon>Anisodus</taxon>
    </lineage>
</organism>
<reference evidence="3" key="1">
    <citation type="submission" date="2023-12" db="EMBL/GenBank/DDBJ databases">
        <title>Genome assembly of Anisodus tanguticus.</title>
        <authorList>
            <person name="Wang Y.-J."/>
        </authorList>
    </citation>
    <scope>NUCLEOTIDE SEQUENCE</scope>
    <source>
        <strain evidence="3">KB-2021</strain>
        <tissue evidence="3">Leaf</tissue>
    </source>
</reference>
<name>A0AAE1QSJ5_9SOLA</name>
<feature type="domain" description="DhaK" evidence="2">
    <location>
        <begin position="13"/>
        <end position="160"/>
    </location>
</feature>
<dbReference type="GO" id="GO:0005829">
    <property type="term" value="C:cytosol"/>
    <property type="evidence" value="ECO:0007669"/>
    <property type="project" value="TreeGrafter"/>
</dbReference>
<dbReference type="Gene3D" id="3.80.10.10">
    <property type="entry name" value="Ribonuclease Inhibitor"/>
    <property type="match status" value="1"/>
</dbReference>
<dbReference type="Proteomes" id="UP001291623">
    <property type="component" value="Unassembled WGS sequence"/>
</dbReference>
<sequence length="513" mass="59021">MAFELKTSHFINNLENAVRENLLGIVKSNDEIQLISDYNIVIRKDLSDFNSLNLKRKVALISGGGSGHEPFSASYVSKNGLDASVSGEIFSSPSSISILTAIQQFPNIVTFETAVNSRKSIGEKDIEILLILINYTGDRLNFGLAAEQARFLGDRTLIDVLKPISDYLMKIDENQSLVEKYKKLDELSILVDELTSKTAKLVPKCEPQSFLYFIHFLARTSSDYAQLAIKQLSISKVQAIDNDAFRGSESTLTALDLSSNELTEFPSSALTKLPILQWLSLKGNRIEEIRANDLFPQHNNFLTKDYKYRVKRNSEKKYKILKKEDWIELKNEKDVNVNDQVLLERTSRKRHNHHRHNKHKFNKIRLNKLLDKKIDISQENYQMDDAHQVSREYTTEENYFENQNATINDHGVKCFKESRQCESNELNDQNNLYDLHSRTVIVVLCAVTSFFTADLFVHYLWKDPRLNITSDEPIRYTLNKEFGDQIWKPDTVFKNGIKGEFASHLYSTVIKDD</sequence>